<dbReference type="EMBL" id="JACOOO010000005">
    <property type="protein sequence ID" value="MBC5628201.1"/>
    <property type="molecule type" value="Genomic_DNA"/>
</dbReference>
<proteinExistence type="predicted"/>
<keyword evidence="1" id="KW-0472">Membrane</keyword>
<evidence type="ECO:0000313" key="2">
    <source>
        <dbReference type="EMBL" id="MBC5628201.1"/>
    </source>
</evidence>
<accession>A0ABR7D9Y3</accession>
<dbReference type="Proteomes" id="UP000596929">
    <property type="component" value="Unassembled WGS sequence"/>
</dbReference>
<keyword evidence="1" id="KW-0812">Transmembrane</keyword>
<feature type="transmembrane region" description="Helical" evidence="1">
    <location>
        <begin position="75"/>
        <end position="92"/>
    </location>
</feature>
<gene>
    <name evidence="2" type="ORF">H8S20_04755</name>
</gene>
<feature type="transmembrane region" description="Helical" evidence="1">
    <location>
        <begin position="104"/>
        <end position="123"/>
    </location>
</feature>
<organism evidence="2 3">
    <name type="scientific">Clostridium hominis</name>
    <dbReference type="NCBI Taxonomy" id="2763036"/>
    <lineage>
        <taxon>Bacteria</taxon>
        <taxon>Bacillati</taxon>
        <taxon>Bacillota</taxon>
        <taxon>Clostridia</taxon>
        <taxon>Eubacteriales</taxon>
        <taxon>Clostridiaceae</taxon>
        <taxon>Clostridium</taxon>
    </lineage>
</organism>
<comment type="caution">
    <text evidence="2">The sequence shown here is derived from an EMBL/GenBank/DDBJ whole genome shotgun (WGS) entry which is preliminary data.</text>
</comment>
<sequence>MTAIIGSITISFIAILYITLVLGLPYGEFAMGGKYTVMPKSMRVMCAISVFVQIFAMIILLQTGNVLATKIPDNVAKIGCYVFAAYLVLNTIMNAISKSKKEKYIMTPLAAITAICFFITAMGA</sequence>
<name>A0ABR7D9Y3_9CLOT</name>
<feature type="transmembrane region" description="Helical" evidence="1">
    <location>
        <begin position="6"/>
        <end position="24"/>
    </location>
</feature>
<evidence type="ECO:0000256" key="1">
    <source>
        <dbReference type="SAM" id="Phobius"/>
    </source>
</evidence>
<evidence type="ECO:0000313" key="3">
    <source>
        <dbReference type="Proteomes" id="UP000596929"/>
    </source>
</evidence>
<keyword evidence="3" id="KW-1185">Reference proteome</keyword>
<protein>
    <recommendedName>
        <fullName evidence="4">Amino acid permease</fullName>
    </recommendedName>
</protein>
<feature type="transmembrane region" description="Helical" evidence="1">
    <location>
        <begin position="44"/>
        <end position="63"/>
    </location>
</feature>
<keyword evidence="1" id="KW-1133">Transmembrane helix</keyword>
<reference evidence="2 3" key="1">
    <citation type="submission" date="2020-08" db="EMBL/GenBank/DDBJ databases">
        <title>Genome public.</title>
        <authorList>
            <person name="Liu C."/>
            <person name="Sun Q."/>
        </authorList>
    </citation>
    <scope>NUCLEOTIDE SEQUENCE [LARGE SCALE GENOMIC DNA]</scope>
    <source>
        <strain evidence="2 3">NSJ-6</strain>
    </source>
</reference>
<evidence type="ECO:0008006" key="4">
    <source>
        <dbReference type="Google" id="ProtNLM"/>
    </source>
</evidence>